<reference evidence="1" key="2">
    <citation type="submission" date="2021-05" db="EMBL/GenBank/DDBJ databases">
        <title>Protein family content uncovers lineage relationships and bacterial pathway maintenance mechanisms in DPANN archaea.</title>
        <authorList>
            <person name="Castelle C.J."/>
            <person name="Meheust R."/>
            <person name="Jaffe A.L."/>
            <person name="Seitz K."/>
            <person name="Gong X."/>
            <person name="Baker B.J."/>
            <person name="Banfield J.F."/>
        </authorList>
    </citation>
    <scope>NUCLEOTIDE SEQUENCE</scope>
    <source>
        <strain evidence="1">RIFCSPLOWO2_01_FULL_AR10_48_17</strain>
    </source>
</reference>
<proteinExistence type="predicted"/>
<evidence type="ECO:0000313" key="1">
    <source>
        <dbReference type="EMBL" id="MBS3061088.1"/>
    </source>
</evidence>
<dbReference type="InterPro" id="IPR006454">
    <property type="entry name" value="S_layer_MJ"/>
</dbReference>
<dbReference type="EMBL" id="JAGVWC010000006">
    <property type="protein sequence ID" value="MBS3061088.1"/>
    <property type="molecule type" value="Genomic_DNA"/>
</dbReference>
<accession>A0A8T4L180</accession>
<organism evidence="1 2">
    <name type="scientific">Candidatus Iainarchaeum sp</name>
    <dbReference type="NCBI Taxonomy" id="3101447"/>
    <lineage>
        <taxon>Archaea</taxon>
        <taxon>Candidatus Iainarchaeota</taxon>
        <taxon>Candidatus Iainarchaeia</taxon>
        <taxon>Candidatus Iainarchaeales</taxon>
        <taxon>Candidatus Iainarchaeaceae</taxon>
        <taxon>Candidatus Iainarchaeum</taxon>
    </lineage>
</organism>
<comment type="caution">
    <text evidence="1">The sequence shown here is derived from an EMBL/GenBank/DDBJ whole genome shotgun (WGS) entry which is preliminary data.</text>
</comment>
<protein>
    <submittedName>
        <fullName evidence="1">S-layer protein</fullName>
    </submittedName>
</protein>
<name>A0A8T4L180_9ARCH</name>
<evidence type="ECO:0000313" key="2">
    <source>
        <dbReference type="Proteomes" id="UP000675968"/>
    </source>
</evidence>
<reference evidence="1" key="1">
    <citation type="submission" date="2021-03" db="EMBL/GenBank/DDBJ databases">
        <authorList>
            <person name="Jaffe A."/>
        </authorList>
    </citation>
    <scope>NUCLEOTIDE SEQUENCE</scope>
    <source>
        <strain evidence="1">RIFCSPLOWO2_01_FULL_AR10_48_17</strain>
    </source>
</reference>
<dbReference type="NCBIfam" id="TIGR01564">
    <property type="entry name" value="S_layer_MJ"/>
    <property type="match status" value="1"/>
</dbReference>
<dbReference type="Proteomes" id="UP000675968">
    <property type="component" value="Unassembled WGS sequence"/>
</dbReference>
<gene>
    <name evidence="1" type="ORF">J4215_00735</name>
</gene>
<sequence>MKKLNIKKLAAIATGAVLVGTAVAPIVTAAFTNLTKDDVVNAQGEPVVSVVAGTNAAVSDFVWAGNIAAKVAQLSTRTVSVTSGAGDGNATLSNVSVDLTIGGSTTVSGGKEYKDSYLTSVQGSTTNGRYEFGRSTTVQGLTLTGRPIQLSHSQLPSLYEATDTLRYNGSDTTVTMKEYIGINADARFDTTGTQWKDLALFVNGENDFNYTVDLGTGIYRYEATAGATDFQDDQNDNQRIPLFGKRYVVQKVANTDTSSINYVRLIEDTAKQTFSVDDTFTVKGKAGYAWAGETLTVTLTQIGQSSSGGSYTAKFTLYDEDGVVINTQSTQRKNYVQFQDAQGNYVVQDSIYFDDILVTNTQDLSTGTVDLYVGAASVDLYDGKGYPYDASNTNGPWDWKVTLSEGTGTAGTSTDANKLLSIAIGNSRKVWDATNPIFPSTPGQSLTGKTTDPVKLLAGTGDPNEGYAYIDFKGWEEKESTTPIVVGSNNIKYKDTSGTEHNIPFYINLSTSASGNSFSFDTKTVYYKTNTTDLNFTLGKDNNVLNGIDVVTDDSNTIFDTARGLDMNMIAIVGNYTRTLDLNNVAYTCTVFPAVDGNKHLNCLADGNVTFAKATITSATSTDYLGGLSTSLPRITRRFGRSQQPNLQLRPLRERDLLAERMVVVGCPNHDRGIQQACPTVWNRHR</sequence>
<dbReference type="AlphaFoldDB" id="A0A8T4L180"/>